<dbReference type="Pfam" id="PF02770">
    <property type="entry name" value="Acyl-CoA_dh_M"/>
    <property type="match status" value="1"/>
</dbReference>
<comment type="caution">
    <text evidence="12">The sequence shown here is derived from an EMBL/GenBank/DDBJ whole genome shotgun (WGS) entry which is preliminary data.</text>
</comment>
<organism evidence="12 13">
    <name type="scientific">Streptomyces scabiei</name>
    <dbReference type="NCBI Taxonomy" id="1930"/>
    <lineage>
        <taxon>Bacteria</taxon>
        <taxon>Bacillati</taxon>
        <taxon>Actinomycetota</taxon>
        <taxon>Actinomycetes</taxon>
        <taxon>Kitasatosporales</taxon>
        <taxon>Streptomycetaceae</taxon>
        <taxon>Streptomyces</taxon>
    </lineage>
</organism>
<evidence type="ECO:0000256" key="4">
    <source>
        <dbReference type="ARBA" id="ARBA00022456"/>
    </source>
</evidence>
<dbReference type="SUPFAM" id="SSF47203">
    <property type="entry name" value="Acyl-CoA dehydrogenase C-terminal domain-like"/>
    <property type="match status" value="1"/>
</dbReference>
<dbReference type="PROSITE" id="PS00073">
    <property type="entry name" value="ACYL_COA_DH_2"/>
    <property type="match status" value="1"/>
</dbReference>
<feature type="domain" description="Acyl-CoA oxidase/dehydrogenase middle" evidence="10">
    <location>
        <begin position="248"/>
        <end position="348"/>
    </location>
</feature>
<dbReference type="EC" id="1.3.1.95" evidence="12"/>
<accession>A0A100JU21</accession>
<reference evidence="13" key="3">
    <citation type="submission" date="2016-02" db="EMBL/GenBank/DDBJ databases">
        <title>Draft genome of pathogenic Streptomyces sp. in Japan.</title>
        <authorList>
            <person name="Tomihama T."/>
            <person name="Ikenaga M."/>
            <person name="Sakai M."/>
            <person name="Okubo T."/>
            <person name="Ikeda S."/>
        </authorList>
    </citation>
    <scope>NUCLEOTIDE SEQUENCE [LARGE SCALE GENOMIC DNA]</scope>
    <source>
        <strain evidence="13">S58</strain>
    </source>
</reference>
<dbReference type="FunFam" id="1.20.140.10:FF:000001">
    <property type="entry name" value="Acyl-CoA dehydrogenase"/>
    <property type="match status" value="1"/>
</dbReference>
<keyword evidence="6 8" id="KW-0274">FAD</keyword>
<evidence type="ECO:0000256" key="1">
    <source>
        <dbReference type="ARBA" id="ARBA00001974"/>
    </source>
</evidence>
<evidence type="ECO:0000259" key="9">
    <source>
        <dbReference type="Pfam" id="PF00441"/>
    </source>
</evidence>
<dbReference type="GO" id="GO:0043958">
    <property type="term" value="F:acryloyl-CoA reductase (NADH) activity"/>
    <property type="evidence" value="ECO:0007669"/>
    <property type="project" value="UniProtKB-EC"/>
</dbReference>
<dbReference type="Gene3D" id="2.40.110.10">
    <property type="entry name" value="Butyryl-CoA Dehydrogenase, subunit A, domain 2"/>
    <property type="match status" value="1"/>
</dbReference>
<evidence type="ECO:0000256" key="7">
    <source>
        <dbReference type="ARBA" id="ARBA00023002"/>
    </source>
</evidence>
<dbReference type="GO" id="GO:0009083">
    <property type="term" value="P:branched-chain amino acid catabolic process"/>
    <property type="evidence" value="ECO:0007669"/>
    <property type="project" value="UniProtKB-KW"/>
</dbReference>
<keyword evidence="5 8" id="KW-0285">Flavoprotein</keyword>
<dbReference type="InterPro" id="IPR009075">
    <property type="entry name" value="AcylCo_DH/oxidase_C"/>
</dbReference>
<dbReference type="AlphaFoldDB" id="A0A100JU21"/>
<dbReference type="SUPFAM" id="SSF56645">
    <property type="entry name" value="Acyl-CoA dehydrogenase NM domain-like"/>
    <property type="match status" value="1"/>
</dbReference>
<name>A0A100JU21_STRSC</name>
<dbReference type="GO" id="GO:0003995">
    <property type="term" value="F:acyl-CoA dehydrogenase activity"/>
    <property type="evidence" value="ECO:0007669"/>
    <property type="project" value="InterPro"/>
</dbReference>
<dbReference type="FunFam" id="1.10.540.10:FF:000009">
    <property type="entry name" value="Probable acyl-CoA dehydrogenase"/>
    <property type="match status" value="1"/>
</dbReference>
<dbReference type="Gene3D" id="1.20.140.10">
    <property type="entry name" value="Butyryl-CoA Dehydrogenase, subunit A, domain 3"/>
    <property type="match status" value="1"/>
</dbReference>
<evidence type="ECO:0000256" key="2">
    <source>
        <dbReference type="ARBA" id="ARBA00005109"/>
    </source>
</evidence>
<evidence type="ECO:0000259" key="11">
    <source>
        <dbReference type="Pfam" id="PF02771"/>
    </source>
</evidence>
<dbReference type="InterPro" id="IPR006091">
    <property type="entry name" value="Acyl-CoA_Oxase/DH_mid-dom"/>
</dbReference>
<evidence type="ECO:0000259" key="10">
    <source>
        <dbReference type="Pfam" id="PF02770"/>
    </source>
</evidence>
<keyword evidence="7 8" id="KW-0560">Oxidoreductase</keyword>
<dbReference type="PANTHER" id="PTHR43884:SF12">
    <property type="entry name" value="ISOVALERYL-COA DEHYDROGENASE, MITOCHONDRIAL-RELATED"/>
    <property type="match status" value="1"/>
</dbReference>
<dbReference type="Gene3D" id="1.10.540.10">
    <property type="entry name" value="Acyl-CoA dehydrogenase/oxidase, N-terminal domain"/>
    <property type="match status" value="1"/>
</dbReference>
<dbReference type="InterPro" id="IPR009100">
    <property type="entry name" value="AcylCoA_DH/oxidase_NM_dom_sf"/>
</dbReference>
<gene>
    <name evidence="12" type="primary">acrC_2</name>
    <name evidence="12" type="ORF">SsS58_06104</name>
</gene>
<sequence>MSPGTRLPDSAPLGAMPRALPRCSAVHGIKRVRFVDKAMPLGLPEEFLPVLEPHGIAFEISRALEAKGRSSDDQAAARLPRDERYGADHLDARPYPPVPFCLSKRLAVCGGRLGTSEGTQVEVAAVRRTVFNEDHEAFRETLRAFIEAEVVPEYDEWLAAGQAPREFYYKLADLGVFGIRVDEEYGGAGIDSYKFEAILYEETARAGITFGGSGVHVLLGLPYVKLLATDEQKKRYLPKFVSGEEMWAIAMTEPGTGSDLAGMKTTAKLSEDGTHYVLNGSKTFITGGVHADQMIVCARTDAPSAEDRRHGISLLVVDTKSEGYSIGRKLDKLGLKTSDTAELAFVDVKVPVENLLGEENKGFSYLGHNLASERWGIAYGAYAQAKAAVRFAKQYVQERTVFGKPVAHFQNTKFELAACQAEVDAAEAVADRATEALDAGELTPAEAASAKLFCTEVAHRVIDRCLQLHGGYGFMNEYPIARLYADNRVNRIYGGTSEIMKSIIAKDMGL</sequence>
<reference evidence="12 13" key="2">
    <citation type="journal article" date="2016" name="Genome Announc.">
        <title>Draft Genome Sequences of Streptomyces scabiei S58, Streptomyces turgidiscabies T45, and Streptomyces acidiscabies a10, the Pathogens of Potato Common Scab, Isolated in Japan.</title>
        <authorList>
            <person name="Tomihama T."/>
            <person name="Nishi Y."/>
            <person name="Sakai M."/>
            <person name="Ikenaga M."/>
            <person name="Okubo T."/>
            <person name="Ikeda S."/>
        </authorList>
    </citation>
    <scope>NUCLEOTIDE SEQUENCE [LARGE SCALE GENOMIC DNA]</scope>
    <source>
        <strain evidence="12 13">S58</strain>
    </source>
</reference>
<dbReference type="Proteomes" id="UP000067448">
    <property type="component" value="Unassembled WGS sequence"/>
</dbReference>
<comment type="cofactor">
    <cofactor evidence="1 8">
        <name>FAD</name>
        <dbReference type="ChEBI" id="CHEBI:57692"/>
    </cofactor>
</comment>
<protein>
    <submittedName>
        <fullName evidence="12">Acryloyl-CoA reductase (NADH)</fullName>
        <ecNumber evidence="12">1.3.1.95</ecNumber>
    </submittedName>
</protein>
<reference evidence="13" key="1">
    <citation type="submission" date="2015-11" db="EMBL/GenBank/DDBJ databases">
        <authorList>
            <consortium name="Cross-ministerial Strategic Innovation Promotion Program (SIP) consortium"/>
            <person name="Tomihama T."/>
            <person name="Ikenaga M."/>
            <person name="Sakai M."/>
            <person name="Okubo T."/>
            <person name="Ikeda S."/>
        </authorList>
    </citation>
    <scope>NUCLEOTIDE SEQUENCE [LARGE SCALE GENOMIC DNA]</scope>
    <source>
        <strain evidence="13">S58</strain>
    </source>
</reference>
<dbReference type="EMBL" id="BCMM01000032">
    <property type="protein sequence ID" value="GAQ65689.1"/>
    <property type="molecule type" value="Genomic_DNA"/>
</dbReference>
<evidence type="ECO:0000313" key="12">
    <source>
        <dbReference type="EMBL" id="GAQ65689.1"/>
    </source>
</evidence>
<feature type="domain" description="Acyl-CoA dehydrogenase/oxidase C-terminal" evidence="9">
    <location>
        <begin position="360"/>
        <end position="508"/>
    </location>
</feature>
<proteinExistence type="inferred from homology"/>
<dbReference type="InterPro" id="IPR006089">
    <property type="entry name" value="Acyl-CoA_DH_CS"/>
</dbReference>
<dbReference type="InterPro" id="IPR036250">
    <property type="entry name" value="AcylCo_DH-like_C"/>
</dbReference>
<dbReference type="InterPro" id="IPR013786">
    <property type="entry name" value="AcylCoA_DH/ox_N"/>
</dbReference>
<evidence type="ECO:0000256" key="6">
    <source>
        <dbReference type="ARBA" id="ARBA00022827"/>
    </source>
</evidence>
<dbReference type="PANTHER" id="PTHR43884">
    <property type="entry name" value="ACYL-COA DEHYDROGENASE"/>
    <property type="match status" value="1"/>
</dbReference>
<comment type="similarity">
    <text evidence="3 8">Belongs to the acyl-CoA dehydrogenase family.</text>
</comment>
<evidence type="ECO:0000313" key="13">
    <source>
        <dbReference type="Proteomes" id="UP000067448"/>
    </source>
</evidence>
<evidence type="ECO:0000256" key="3">
    <source>
        <dbReference type="ARBA" id="ARBA00009347"/>
    </source>
</evidence>
<keyword evidence="4" id="KW-0101">Branched-chain amino acid catabolism</keyword>
<dbReference type="Pfam" id="PF00441">
    <property type="entry name" value="Acyl-CoA_dh_1"/>
    <property type="match status" value="1"/>
</dbReference>
<dbReference type="InterPro" id="IPR046373">
    <property type="entry name" value="Acyl-CoA_Oxase/DH_mid-dom_sf"/>
</dbReference>
<evidence type="ECO:0000256" key="5">
    <source>
        <dbReference type="ARBA" id="ARBA00022630"/>
    </source>
</evidence>
<feature type="domain" description="Acyl-CoA dehydrogenase/oxidase N-terminal" evidence="11">
    <location>
        <begin position="132"/>
        <end position="244"/>
    </location>
</feature>
<evidence type="ECO:0000256" key="8">
    <source>
        <dbReference type="RuleBase" id="RU362125"/>
    </source>
</evidence>
<dbReference type="GO" id="GO:0050660">
    <property type="term" value="F:flavin adenine dinucleotide binding"/>
    <property type="evidence" value="ECO:0007669"/>
    <property type="project" value="InterPro"/>
</dbReference>
<comment type="pathway">
    <text evidence="2">Amino-acid degradation; L-valine degradation.</text>
</comment>
<dbReference type="InterPro" id="IPR037069">
    <property type="entry name" value="AcylCoA_DH/ox_N_sf"/>
</dbReference>
<dbReference type="Pfam" id="PF02771">
    <property type="entry name" value="Acyl-CoA_dh_N"/>
    <property type="match status" value="1"/>
</dbReference>
<dbReference type="FunFam" id="2.40.110.10:FF:000001">
    <property type="entry name" value="Acyl-CoA dehydrogenase, mitochondrial"/>
    <property type="match status" value="1"/>
</dbReference>